<dbReference type="PANTHER" id="PTHR37299:SF1">
    <property type="entry name" value="STAGE 0 SPORULATION PROTEIN A HOMOLOG"/>
    <property type="match status" value="1"/>
</dbReference>
<name>A0ABT3HLE9_9FLAO</name>
<sequence length="236" mass="27621">MTKSIKCIIIDDDELDRIILHHHIKQYENIEIAGSFNSIDQALPYLDTQIDLLFIETQIKGMCGLEFRKLAHEIPACIFVSSHPEFAVATFEIDTLDFITKPLKSDRFHYSMQKLFDYFEMKEKCDYFDSLIGENSIKIKEGGNIHQIKITDILYLEALKDYTRIVTSDKKHCILDSLGNLLHKAHFDSFVRIHRSYAIPKYLIRSKNTHEVELVHHIKLPIGRSYRENLDFFTPN</sequence>
<organism evidence="4 5">
    <name type="scientific">Chryseobacterium oryctis</name>
    <dbReference type="NCBI Taxonomy" id="2952618"/>
    <lineage>
        <taxon>Bacteria</taxon>
        <taxon>Pseudomonadati</taxon>
        <taxon>Bacteroidota</taxon>
        <taxon>Flavobacteriia</taxon>
        <taxon>Flavobacteriales</taxon>
        <taxon>Weeksellaceae</taxon>
        <taxon>Chryseobacterium group</taxon>
        <taxon>Chryseobacterium</taxon>
    </lineage>
</organism>
<dbReference type="InterPro" id="IPR011006">
    <property type="entry name" value="CheY-like_superfamily"/>
</dbReference>
<gene>
    <name evidence="4" type="ORF">OH806_04865</name>
</gene>
<dbReference type="InterPro" id="IPR046947">
    <property type="entry name" value="LytR-like"/>
</dbReference>
<feature type="domain" description="Response regulatory" evidence="2">
    <location>
        <begin position="6"/>
        <end position="116"/>
    </location>
</feature>
<dbReference type="SUPFAM" id="SSF52172">
    <property type="entry name" value="CheY-like"/>
    <property type="match status" value="1"/>
</dbReference>
<dbReference type="Pfam" id="PF04397">
    <property type="entry name" value="LytTR"/>
    <property type="match status" value="1"/>
</dbReference>
<evidence type="ECO:0000256" key="1">
    <source>
        <dbReference type="PROSITE-ProRule" id="PRU00169"/>
    </source>
</evidence>
<evidence type="ECO:0000313" key="4">
    <source>
        <dbReference type="EMBL" id="MCW3160597.1"/>
    </source>
</evidence>
<dbReference type="PROSITE" id="PS50930">
    <property type="entry name" value="HTH_LYTTR"/>
    <property type="match status" value="1"/>
</dbReference>
<reference evidence="4" key="1">
    <citation type="submission" date="2022-10" db="EMBL/GenBank/DDBJ databases">
        <title>Chryseobacterium babae sp. nov. isolated from the gut of the beetle Oryctes rhinoceros, and Chryseobacterium kimseyorum sp. nov., isolated from a stick insect rearing cage.</title>
        <authorList>
            <person name="Shelomi M."/>
            <person name="Han C.-J."/>
            <person name="Chen W.-M."/>
            <person name="Chen H.-K."/>
            <person name="Liaw S.-J."/>
            <person name="Muhle E."/>
            <person name="Clermont D."/>
        </authorList>
    </citation>
    <scope>NUCLEOTIDE SEQUENCE</scope>
    <source>
        <strain evidence="4">WLa1L2M3</strain>
    </source>
</reference>
<dbReference type="InterPro" id="IPR001789">
    <property type="entry name" value="Sig_transdc_resp-reg_receiver"/>
</dbReference>
<comment type="caution">
    <text evidence="4">The sequence shown here is derived from an EMBL/GenBank/DDBJ whole genome shotgun (WGS) entry which is preliminary data.</text>
</comment>
<dbReference type="SMART" id="SM00448">
    <property type="entry name" value="REC"/>
    <property type="match status" value="1"/>
</dbReference>
<dbReference type="EMBL" id="JAPDHV010000002">
    <property type="protein sequence ID" value="MCW3160597.1"/>
    <property type="molecule type" value="Genomic_DNA"/>
</dbReference>
<keyword evidence="4" id="KW-0238">DNA-binding</keyword>
<comment type="caution">
    <text evidence="1">Lacks conserved residue(s) required for the propagation of feature annotation.</text>
</comment>
<accession>A0ABT3HLE9</accession>
<evidence type="ECO:0000313" key="5">
    <source>
        <dbReference type="Proteomes" id="UP001163719"/>
    </source>
</evidence>
<proteinExistence type="predicted"/>
<dbReference type="Proteomes" id="UP001163719">
    <property type="component" value="Unassembled WGS sequence"/>
</dbReference>
<keyword evidence="5" id="KW-1185">Reference proteome</keyword>
<dbReference type="SMART" id="SM00850">
    <property type="entry name" value="LytTR"/>
    <property type="match status" value="1"/>
</dbReference>
<feature type="domain" description="HTH LytTR-type" evidence="3">
    <location>
        <begin position="137"/>
        <end position="206"/>
    </location>
</feature>
<evidence type="ECO:0000259" key="3">
    <source>
        <dbReference type="PROSITE" id="PS50930"/>
    </source>
</evidence>
<dbReference type="GO" id="GO:0003677">
    <property type="term" value="F:DNA binding"/>
    <property type="evidence" value="ECO:0007669"/>
    <property type="project" value="UniProtKB-KW"/>
</dbReference>
<evidence type="ECO:0000259" key="2">
    <source>
        <dbReference type="PROSITE" id="PS50110"/>
    </source>
</evidence>
<dbReference type="PANTHER" id="PTHR37299">
    <property type="entry name" value="TRANSCRIPTIONAL REGULATOR-RELATED"/>
    <property type="match status" value="1"/>
</dbReference>
<dbReference type="PROSITE" id="PS50110">
    <property type="entry name" value="RESPONSE_REGULATORY"/>
    <property type="match status" value="1"/>
</dbReference>
<dbReference type="InterPro" id="IPR007492">
    <property type="entry name" value="LytTR_DNA-bd_dom"/>
</dbReference>
<dbReference type="RefSeq" id="WP_264742548.1">
    <property type="nucleotide sequence ID" value="NZ_JAPDHV010000002.1"/>
</dbReference>
<dbReference type="Pfam" id="PF00072">
    <property type="entry name" value="Response_reg"/>
    <property type="match status" value="1"/>
</dbReference>
<dbReference type="Gene3D" id="2.40.50.1020">
    <property type="entry name" value="LytTr DNA-binding domain"/>
    <property type="match status" value="1"/>
</dbReference>
<protein>
    <submittedName>
        <fullName evidence="4">LytTR family DNA-binding domain-containing protein</fullName>
    </submittedName>
</protein>
<dbReference type="Gene3D" id="3.40.50.2300">
    <property type="match status" value="1"/>
</dbReference>